<organism evidence="2 3">
    <name type="scientific">Nezara viridula</name>
    <name type="common">Southern green stink bug</name>
    <name type="synonym">Cimex viridulus</name>
    <dbReference type="NCBI Taxonomy" id="85310"/>
    <lineage>
        <taxon>Eukaryota</taxon>
        <taxon>Metazoa</taxon>
        <taxon>Ecdysozoa</taxon>
        <taxon>Arthropoda</taxon>
        <taxon>Hexapoda</taxon>
        <taxon>Insecta</taxon>
        <taxon>Pterygota</taxon>
        <taxon>Neoptera</taxon>
        <taxon>Paraneoptera</taxon>
        <taxon>Hemiptera</taxon>
        <taxon>Heteroptera</taxon>
        <taxon>Panheteroptera</taxon>
        <taxon>Pentatomomorpha</taxon>
        <taxon>Pentatomoidea</taxon>
        <taxon>Pentatomidae</taxon>
        <taxon>Pentatominae</taxon>
        <taxon>Nezara</taxon>
    </lineage>
</organism>
<evidence type="ECO:0000256" key="1">
    <source>
        <dbReference type="SAM" id="MobiDB-lite"/>
    </source>
</evidence>
<evidence type="ECO:0000313" key="2">
    <source>
        <dbReference type="EMBL" id="CAH1406212.1"/>
    </source>
</evidence>
<proteinExistence type="predicted"/>
<sequence length="76" mass="8621">MTPQKIGWEPPGERSAGILRDHDTRDNGRAAPHLPYLSACHRWLYRCLSQVVFSRITHGRVRGSRKGSSSAHFCFT</sequence>
<protein>
    <submittedName>
        <fullName evidence="2">Uncharacterized protein</fullName>
    </submittedName>
</protein>
<gene>
    <name evidence="2" type="ORF">NEZAVI_LOCUS14201</name>
</gene>
<dbReference type="EMBL" id="OV725082">
    <property type="protein sequence ID" value="CAH1406212.1"/>
    <property type="molecule type" value="Genomic_DNA"/>
</dbReference>
<feature type="region of interest" description="Disordered" evidence="1">
    <location>
        <begin position="1"/>
        <end position="26"/>
    </location>
</feature>
<dbReference type="Proteomes" id="UP001152798">
    <property type="component" value="Chromosome 6"/>
</dbReference>
<dbReference type="AlphaFoldDB" id="A0A9P0MXN4"/>
<reference evidence="2" key="1">
    <citation type="submission" date="2022-01" db="EMBL/GenBank/DDBJ databases">
        <authorList>
            <person name="King R."/>
        </authorList>
    </citation>
    <scope>NUCLEOTIDE SEQUENCE</scope>
</reference>
<accession>A0A9P0MXN4</accession>
<keyword evidence="3" id="KW-1185">Reference proteome</keyword>
<name>A0A9P0MXN4_NEZVI</name>
<evidence type="ECO:0000313" key="3">
    <source>
        <dbReference type="Proteomes" id="UP001152798"/>
    </source>
</evidence>